<reference evidence="10 11" key="3">
    <citation type="submission" date="2023-06" db="EMBL/GenBank/DDBJ databases">
        <authorList>
            <person name="Zeman M."/>
            <person name="Kubasova T."/>
            <person name="Jahodarova E."/>
            <person name="Nykrynova M."/>
            <person name="Rychlik I."/>
        </authorList>
    </citation>
    <scope>NUCLEOTIDE SEQUENCE [LARGE SCALE GENOMIC DNA]</scope>
    <source>
        <strain evidence="10 11">105_WCHN</strain>
    </source>
</reference>
<dbReference type="RefSeq" id="WP_289560619.1">
    <property type="nucleotide sequence ID" value="NZ_JAUDEO010000036.1"/>
</dbReference>
<keyword evidence="11" id="KW-1185">Reference proteome</keyword>
<dbReference type="SMART" id="SM00448">
    <property type="entry name" value="REC"/>
    <property type="match status" value="1"/>
</dbReference>
<evidence type="ECO:0000256" key="1">
    <source>
        <dbReference type="ARBA" id="ARBA00022553"/>
    </source>
</evidence>
<evidence type="ECO:0000256" key="6">
    <source>
        <dbReference type="PROSITE-ProRule" id="PRU00169"/>
    </source>
</evidence>
<dbReference type="InterPro" id="IPR001789">
    <property type="entry name" value="Sig_transdc_resp-reg_receiver"/>
</dbReference>
<dbReference type="InterPro" id="IPR001867">
    <property type="entry name" value="OmpR/PhoB-type_DNA-bd"/>
</dbReference>
<keyword evidence="4 7" id="KW-0238">DNA-binding</keyword>
<dbReference type="PANTHER" id="PTHR48111:SF22">
    <property type="entry name" value="REGULATOR OF RPOS"/>
    <property type="match status" value="1"/>
</dbReference>
<keyword evidence="3" id="KW-0805">Transcription regulation</keyword>
<evidence type="ECO:0000259" key="8">
    <source>
        <dbReference type="PROSITE" id="PS50110"/>
    </source>
</evidence>
<feature type="domain" description="OmpR/PhoB-type" evidence="9">
    <location>
        <begin position="124"/>
        <end position="222"/>
    </location>
</feature>
<feature type="modified residue" description="4-aspartylphosphate" evidence="6">
    <location>
        <position position="51"/>
    </location>
</feature>
<accession>A0ABT7VQ78</accession>
<evidence type="ECO:0000313" key="11">
    <source>
        <dbReference type="Proteomes" id="UP001529423"/>
    </source>
</evidence>
<evidence type="ECO:0000256" key="3">
    <source>
        <dbReference type="ARBA" id="ARBA00023015"/>
    </source>
</evidence>
<evidence type="ECO:0000256" key="5">
    <source>
        <dbReference type="ARBA" id="ARBA00023163"/>
    </source>
</evidence>
<dbReference type="SMART" id="SM00862">
    <property type="entry name" value="Trans_reg_C"/>
    <property type="match status" value="1"/>
</dbReference>
<evidence type="ECO:0000256" key="2">
    <source>
        <dbReference type="ARBA" id="ARBA00023012"/>
    </source>
</evidence>
<name>A0ABT7VQ78_9LACO</name>
<keyword evidence="5" id="KW-0804">Transcription</keyword>
<comment type="caution">
    <text evidence="10">The sequence shown here is derived from an EMBL/GenBank/DDBJ whole genome shotgun (WGS) entry which is preliminary data.</text>
</comment>
<evidence type="ECO:0000313" key="10">
    <source>
        <dbReference type="EMBL" id="MDM8334239.1"/>
    </source>
</evidence>
<dbReference type="PROSITE" id="PS50110">
    <property type="entry name" value="RESPONSE_REGULATORY"/>
    <property type="match status" value="1"/>
</dbReference>
<evidence type="ECO:0000256" key="7">
    <source>
        <dbReference type="PROSITE-ProRule" id="PRU01091"/>
    </source>
</evidence>
<keyword evidence="1 6" id="KW-0597">Phosphoprotein</keyword>
<evidence type="ECO:0000259" key="9">
    <source>
        <dbReference type="PROSITE" id="PS51755"/>
    </source>
</evidence>
<dbReference type="EMBL" id="JAUDEO010000036">
    <property type="protein sequence ID" value="MDM8334239.1"/>
    <property type="molecule type" value="Genomic_DNA"/>
</dbReference>
<sequence length="222" mass="24967">MRILLAEDEAQLARVLKLAMTNTGYQVDAVDNGQKAVELAQKNAYDVMILDIMMPVKDGVTALKEIRARGDRTYVIMLTAMTEVDDRVNGLDAGADDYITKPFSLKELLARLRSRERRSSRFDDRDLQFKDLALNSEEQVVESHNSISLTREETQMLAYLILNAGKQLSASDLRHHVWGADATTVDDEDVWITISYLRQKLQSIQSTTQISGAKGGPYTLKE</sequence>
<reference evidence="10 11" key="1">
    <citation type="submission" date="2023-06" db="EMBL/GenBank/DDBJ databases">
        <title>Identification and characterization of horizontal gene transfer across gut microbiota members of farm animals based on homology search.</title>
        <authorList>
            <person name="Schwarzerova J."/>
            <person name="Nykrynova M."/>
            <person name="Jureckova K."/>
            <person name="Cejkova D."/>
            <person name="Rychlik I."/>
        </authorList>
    </citation>
    <scope>NUCLEOTIDE SEQUENCE [LARGE SCALE GENOMIC DNA]</scope>
    <source>
        <strain evidence="10 11">105_WCHN</strain>
    </source>
</reference>
<feature type="domain" description="Response regulatory" evidence="8">
    <location>
        <begin position="2"/>
        <end position="116"/>
    </location>
</feature>
<dbReference type="CDD" id="cd17574">
    <property type="entry name" value="REC_OmpR"/>
    <property type="match status" value="1"/>
</dbReference>
<dbReference type="InterPro" id="IPR039420">
    <property type="entry name" value="WalR-like"/>
</dbReference>
<organism evidence="10 11">
    <name type="scientific">Limosilactobacillus panis</name>
    <dbReference type="NCBI Taxonomy" id="47493"/>
    <lineage>
        <taxon>Bacteria</taxon>
        <taxon>Bacillati</taxon>
        <taxon>Bacillota</taxon>
        <taxon>Bacilli</taxon>
        <taxon>Lactobacillales</taxon>
        <taxon>Lactobacillaceae</taxon>
        <taxon>Limosilactobacillus</taxon>
    </lineage>
</organism>
<dbReference type="PANTHER" id="PTHR48111">
    <property type="entry name" value="REGULATOR OF RPOS"/>
    <property type="match status" value="1"/>
</dbReference>
<dbReference type="Pfam" id="PF00072">
    <property type="entry name" value="Response_reg"/>
    <property type="match status" value="1"/>
</dbReference>
<protein>
    <submittedName>
        <fullName evidence="10">Response regulator transcription factor</fullName>
    </submittedName>
</protein>
<proteinExistence type="predicted"/>
<feature type="DNA-binding region" description="OmpR/PhoB-type" evidence="7">
    <location>
        <begin position="124"/>
        <end position="222"/>
    </location>
</feature>
<reference evidence="11" key="2">
    <citation type="submission" date="2023-06" db="EMBL/GenBank/DDBJ databases">
        <title>Identification and characterization of horizontal gene transfer across gut microbiota members of farm animals based on homology search.</title>
        <authorList>
            <person name="Zeman M."/>
            <person name="Kubasova T."/>
            <person name="Jahodarova E."/>
            <person name="Nykrynova M."/>
            <person name="Rychlik I."/>
        </authorList>
    </citation>
    <scope>NUCLEOTIDE SEQUENCE [LARGE SCALE GENOMIC DNA]</scope>
    <source>
        <strain evidence="11">105_WCHN</strain>
    </source>
</reference>
<dbReference type="Proteomes" id="UP001529423">
    <property type="component" value="Unassembled WGS sequence"/>
</dbReference>
<dbReference type="Pfam" id="PF00486">
    <property type="entry name" value="Trans_reg_C"/>
    <property type="match status" value="1"/>
</dbReference>
<keyword evidence="2" id="KW-0902">Two-component regulatory system</keyword>
<evidence type="ECO:0000256" key="4">
    <source>
        <dbReference type="ARBA" id="ARBA00023125"/>
    </source>
</evidence>
<dbReference type="PROSITE" id="PS51755">
    <property type="entry name" value="OMPR_PHOB"/>
    <property type="match status" value="1"/>
</dbReference>
<gene>
    <name evidence="10" type="ORF">QUW46_06610</name>
</gene>